<reference evidence="1" key="1">
    <citation type="submission" date="2022-05" db="EMBL/GenBank/DDBJ databases">
        <title>Chromosome-level genome of Chaenocephalus aceratus.</title>
        <authorList>
            <person name="Park H."/>
        </authorList>
    </citation>
    <scope>NUCLEOTIDE SEQUENCE</scope>
    <source>
        <strain evidence="1">KU_202001</strain>
    </source>
</reference>
<accession>A0ACB9WQQ3</accession>
<organism evidence="1 2">
    <name type="scientific">Chaenocephalus aceratus</name>
    <name type="common">Blackfin icefish</name>
    <name type="synonym">Chaenichthys aceratus</name>
    <dbReference type="NCBI Taxonomy" id="36190"/>
    <lineage>
        <taxon>Eukaryota</taxon>
        <taxon>Metazoa</taxon>
        <taxon>Chordata</taxon>
        <taxon>Craniata</taxon>
        <taxon>Vertebrata</taxon>
        <taxon>Euteleostomi</taxon>
        <taxon>Actinopterygii</taxon>
        <taxon>Neopterygii</taxon>
        <taxon>Teleostei</taxon>
        <taxon>Neoteleostei</taxon>
        <taxon>Acanthomorphata</taxon>
        <taxon>Eupercaria</taxon>
        <taxon>Perciformes</taxon>
        <taxon>Notothenioidei</taxon>
        <taxon>Channichthyidae</taxon>
        <taxon>Chaenocephalus</taxon>
    </lineage>
</organism>
<evidence type="ECO:0000313" key="1">
    <source>
        <dbReference type="EMBL" id="KAI4815779.1"/>
    </source>
</evidence>
<dbReference type="Proteomes" id="UP001057452">
    <property type="component" value="Chromosome 13"/>
</dbReference>
<protein>
    <submittedName>
        <fullName evidence="1">Uncharacterized protein</fullName>
    </submittedName>
</protein>
<comment type="caution">
    <text evidence="1">The sequence shown here is derived from an EMBL/GenBank/DDBJ whole genome shotgun (WGS) entry which is preliminary data.</text>
</comment>
<dbReference type="EMBL" id="CM043797">
    <property type="protein sequence ID" value="KAI4815779.1"/>
    <property type="molecule type" value="Genomic_DNA"/>
</dbReference>
<feature type="non-terminal residue" evidence="1">
    <location>
        <position position="94"/>
    </location>
</feature>
<sequence length="94" mass="10209">VLLWVNGGLLMFHSSWMGEEKHNGPGPAHRPLLGPGQYITCRVAAGGNTVCQSQFTQLFWEQPDGNVILLLFNPPIDSVKPLTSLSGEEGELAH</sequence>
<proteinExistence type="predicted"/>
<gene>
    <name evidence="1" type="ORF">KUCAC02_005906</name>
</gene>
<evidence type="ECO:0000313" key="2">
    <source>
        <dbReference type="Proteomes" id="UP001057452"/>
    </source>
</evidence>
<keyword evidence="2" id="KW-1185">Reference proteome</keyword>
<name>A0ACB9WQQ3_CHAAC</name>
<feature type="non-terminal residue" evidence="1">
    <location>
        <position position="1"/>
    </location>
</feature>